<gene>
    <name evidence="2" type="ORF">GWI33_012035</name>
</gene>
<evidence type="ECO:0000256" key="1">
    <source>
        <dbReference type="SAM" id="MobiDB-lite"/>
    </source>
</evidence>
<reference evidence="2" key="1">
    <citation type="submission" date="2020-08" db="EMBL/GenBank/DDBJ databases">
        <title>Genome sequencing and assembly of the red palm weevil Rhynchophorus ferrugineus.</title>
        <authorList>
            <person name="Dias G.B."/>
            <person name="Bergman C.M."/>
            <person name="Manee M."/>
        </authorList>
    </citation>
    <scope>NUCLEOTIDE SEQUENCE</scope>
    <source>
        <strain evidence="2">AA-2017</strain>
        <tissue evidence="2">Whole larva</tissue>
    </source>
</reference>
<proteinExistence type="predicted"/>
<keyword evidence="3" id="KW-1185">Reference proteome</keyword>
<dbReference type="EMBL" id="JAACXV010010951">
    <property type="protein sequence ID" value="KAF7275256.1"/>
    <property type="molecule type" value="Genomic_DNA"/>
</dbReference>
<feature type="region of interest" description="Disordered" evidence="1">
    <location>
        <begin position="1"/>
        <end position="53"/>
    </location>
</feature>
<protein>
    <submittedName>
        <fullName evidence="2">Uncharacterized protein</fullName>
    </submittedName>
</protein>
<organism evidence="2 3">
    <name type="scientific">Rhynchophorus ferrugineus</name>
    <name type="common">Red palm weevil</name>
    <name type="synonym">Curculio ferrugineus</name>
    <dbReference type="NCBI Taxonomy" id="354439"/>
    <lineage>
        <taxon>Eukaryota</taxon>
        <taxon>Metazoa</taxon>
        <taxon>Ecdysozoa</taxon>
        <taxon>Arthropoda</taxon>
        <taxon>Hexapoda</taxon>
        <taxon>Insecta</taxon>
        <taxon>Pterygota</taxon>
        <taxon>Neoptera</taxon>
        <taxon>Endopterygota</taxon>
        <taxon>Coleoptera</taxon>
        <taxon>Polyphaga</taxon>
        <taxon>Cucujiformia</taxon>
        <taxon>Curculionidae</taxon>
        <taxon>Dryophthorinae</taxon>
        <taxon>Rhynchophorus</taxon>
    </lineage>
</organism>
<accession>A0A834I9H8</accession>
<sequence>MQIRQIALTSQTTAQSFTHSLQSHDNNTGKKKFGLKKGVDRVGPKGETRRNDGRSIITCQKAIVVHLENRTEKIALLSAEARCDGGER</sequence>
<feature type="compositionally biased region" description="Polar residues" evidence="1">
    <location>
        <begin position="7"/>
        <end position="26"/>
    </location>
</feature>
<dbReference type="Proteomes" id="UP000625711">
    <property type="component" value="Unassembled WGS sequence"/>
</dbReference>
<name>A0A834I9H8_RHYFE</name>
<evidence type="ECO:0000313" key="3">
    <source>
        <dbReference type="Proteomes" id="UP000625711"/>
    </source>
</evidence>
<feature type="compositionally biased region" description="Basic and acidic residues" evidence="1">
    <location>
        <begin position="37"/>
        <end position="53"/>
    </location>
</feature>
<dbReference type="AlphaFoldDB" id="A0A834I9H8"/>
<comment type="caution">
    <text evidence="2">The sequence shown here is derived from an EMBL/GenBank/DDBJ whole genome shotgun (WGS) entry which is preliminary data.</text>
</comment>
<evidence type="ECO:0000313" key="2">
    <source>
        <dbReference type="EMBL" id="KAF7275256.1"/>
    </source>
</evidence>